<evidence type="ECO:0000256" key="4">
    <source>
        <dbReference type="ARBA" id="ARBA00022723"/>
    </source>
</evidence>
<evidence type="ECO:0000256" key="8">
    <source>
        <dbReference type="PIRSR" id="PIRSR601486-1"/>
    </source>
</evidence>
<dbReference type="InterPro" id="IPR009050">
    <property type="entry name" value="Globin-like_sf"/>
</dbReference>
<dbReference type="InterPro" id="IPR012292">
    <property type="entry name" value="Globin/Proto"/>
</dbReference>
<evidence type="ECO:0000313" key="9">
    <source>
        <dbReference type="EMBL" id="QNN71195.1"/>
    </source>
</evidence>
<evidence type="ECO:0000256" key="6">
    <source>
        <dbReference type="PIRNR" id="PIRNR002030"/>
    </source>
</evidence>
<protein>
    <recommendedName>
        <fullName evidence="6">Group 1 truncated hemoglobin</fullName>
    </recommendedName>
</protein>
<comment type="cofactor">
    <cofactor evidence="7">
        <name>heme</name>
        <dbReference type="ChEBI" id="CHEBI:30413"/>
    </cofactor>
    <text evidence="7">Binds 1 heme group per subunit.</text>
</comment>
<keyword evidence="4 6" id="KW-0479">Metal-binding</keyword>
<evidence type="ECO:0000256" key="1">
    <source>
        <dbReference type="ARBA" id="ARBA00009660"/>
    </source>
</evidence>
<keyword evidence="5 6" id="KW-0408">Iron</keyword>
<keyword evidence="3 6" id="KW-0349">Heme</keyword>
<feature type="binding site" description="distal binding residue" evidence="8">
    <location>
        <position position="85"/>
    </location>
    <ligand>
        <name>heme</name>
        <dbReference type="ChEBI" id="CHEBI:30413"/>
    </ligand>
    <ligandPart>
        <name>Fe</name>
        <dbReference type="ChEBI" id="CHEBI:18248"/>
    </ligandPart>
</feature>
<comment type="similarity">
    <text evidence="1 6">Belongs to the truncated hemoglobin family. Group I subfamily.</text>
</comment>
<sequence length="133" mass="14485">MLALSVFLAACATSPKATTYDQLGGASGIEGIVDALLEKIVEDERINFQFADADIVRLRSMLIEQFCAESDGPCTYSGLSMQESHAGRNIDDAQFNALVEDLIEVMTVRKVPVGTQNRLLKRLAPMHGDIVEP</sequence>
<dbReference type="SUPFAM" id="SSF46458">
    <property type="entry name" value="Globin-like"/>
    <property type="match status" value="1"/>
</dbReference>
<dbReference type="Pfam" id="PF01152">
    <property type="entry name" value="Bac_globin"/>
    <property type="match status" value="1"/>
</dbReference>
<dbReference type="Proteomes" id="UP000515804">
    <property type="component" value="Chromosome"/>
</dbReference>
<dbReference type="RefSeq" id="WP_187553710.1">
    <property type="nucleotide sequence ID" value="NZ_BMZL01000002.1"/>
</dbReference>
<accession>A0A7G9STM0</accession>
<dbReference type="CDD" id="cd00454">
    <property type="entry name" value="TrHb1_N"/>
    <property type="match status" value="1"/>
</dbReference>
<keyword evidence="2 6" id="KW-0813">Transport</keyword>
<dbReference type="PIRSF" id="PIRSF002030">
    <property type="entry name" value="Globin_Protozoa/Cyanobacteria"/>
    <property type="match status" value="1"/>
</dbReference>
<dbReference type="GO" id="GO:0005344">
    <property type="term" value="F:oxygen carrier activity"/>
    <property type="evidence" value="ECO:0007669"/>
    <property type="project" value="UniProtKB-UniRule"/>
</dbReference>
<dbReference type="InterPro" id="IPR016339">
    <property type="entry name" value="Hemoglobin_trunc_I"/>
</dbReference>
<dbReference type="GO" id="GO:0019825">
    <property type="term" value="F:oxygen binding"/>
    <property type="evidence" value="ECO:0007669"/>
    <property type="project" value="InterPro"/>
</dbReference>
<dbReference type="Gene3D" id="1.10.490.10">
    <property type="entry name" value="Globins"/>
    <property type="match status" value="1"/>
</dbReference>
<reference evidence="9 10" key="1">
    <citation type="submission" date="2020-08" db="EMBL/GenBank/DDBJ databases">
        <title>Genome sequence of Thermomonas carbonis KCTC 42013T.</title>
        <authorList>
            <person name="Hyun D.-W."/>
            <person name="Bae J.-W."/>
        </authorList>
    </citation>
    <scope>NUCLEOTIDE SEQUENCE [LARGE SCALE GENOMIC DNA]</scope>
    <source>
        <strain evidence="9 10">KCTC 42013</strain>
    </source>
</reference>
<evidence type="ECO:0000256" key="5">
    <source>
        <dbReference type="ARBA" id="ARBA00023004"/>
    </source>
</evidence>
<dbReference type="EMBL" id="CP060719">
    <property type="protein sequence ID" value="QNN71195.1"/>
    <property type="molecule type" value="Genomic_DNA"/>
</dbReference>
<name>A0A7G9STM0_9GAMM</name>
<dbReference type="GO" id="GO:0020037">
    <property type="term" value="F:heme binding"/>
    <property type="evidence" value="ECO:0007669"/>
    <property type="project" value="InterPro"/>
</dbReference>
<dbReference type="InterPro" id="IPR001486">
    <property type="entry name" value="Hemoglobin_trunc"/>
</dbReference>
<dbReference type="AlphaFoldDB" id="A0A7G9STM0"/>
<keyword evidence="6" id="KW-0561">Oxygen transport</keyword>
<proteinExistence type="inferred from homology"/>
<dbReference type="KEGG" id="tcn:H9L16_06445"/>
<evidence type="ECO:0000256" key="3">
    <source>
        <dbReference type="ARBA" id="ARBA00022617"/>
    </source>
</evidence>
<evidence type="ECO:0000313" key="10">
    <source>
        <dbReference type="Proteomes" id="UP000515804"/>
    </source>
</evidence>
<evidence type="ECO:0000256" key="2">
    <source>
        <dbReference type="ARBA" id="ARBA00022448"/>
    </source>
</evidence>
<organism evidence="9 10">
    <name type="scientific">Thermomonas carbonis</name>
    <dbReference type="NCBI Taxonomy" id="1463158"/>
    <lineage>
        <taxon>Bacteria</taxon>
        <taxon>Pseudomonadati</taxon>
        <taxon>Pseudomonadota</taxon>
        <taxon>Gammaproteobacteria</taxon>
        <taxon>Lysobacterales</taxon>
        <taxon>Lysobacteraceae</taxon>
        <taxon>Thermomonas</taxon>
    </lineage>
</organism>
<gene>
    <name evidence="9" type="ORF">H9L16_06445</name>
</gene>
<feature type="binding site" description="proximal binding residue" evidence="7">
    <location>
        <position position="85"/>
    </location>
    <ligand>
        <name>heme</name>
        <dbReference type="ChEBI" id="CHEBI:30413"/>
    </ligand>
    <ligandPart>
        <name>Fe</name>
        <dbReference type="ChEBI" id="CHEBI:18248"/>
    </ligandPart>
</feature>
<evidence type="ECO:0000256" key="7">
    <source>
        <dbReference type="PIRSR" id="PIRSR002030-1"/>
    </source>
</evidence>
<keyword evidence="10" id="KW-1185">Reference proteome</keyword>
<dbReference type="GO" id="GO:0046872">
    <property type="term" value="F:metal ion binding"/>
    <property type="evidence" value="ECO:0007669"/>
    <property type="project" value="UniProtKB-UniRule"/>
</dbReference>